<proteinExistence type="predicted"/>
<dbReference type="InterPro" id="IPR011989">
    <property type="entry name" value="ARM-like"/>
</dbReference>
<dbReference type="RefSeq" id="WP_165380374.1">
    <property type="nucleotide sequence ID" value="NZ_SCFB01000007.1"/>
</dbReference>
<evidence type="ECO:0000313" key="2">
    <source>
        <dbReference type="Proteomes" id="UP000293550"/>
    </source>
</evidence>
<keyword evidence="2" id="KW-1185">Reference proteome</keyword>
<dbReference type="Proteomes" id="UP000293550">
    <property type="component" value="Unassembled WGS sequence"/>
</dbReference>
<dbReference type="SUPFAM" id="SSF48371">
    <property type="entry name" value="ARM repeat"/>
    <property type="match status" value="1"/>
</dbReference>
<organism evidence="1 2">
    <name type="scientific">Candidatus Finniella inopinata</name>
    <dbReference type="NCBI Taxonomy" id="1696036"/>
    <lineage>
        <taxon>Bacteria</taxon>
        <taxon>Pseudomonadati</taxon>
        <taxon>Pseudomonadota</taxon>
        <taxon>Alphaproteobacteria</taxon>
        <taxon>Holosporales</taxon>
        <taxon>Candidatus Paracaedibacteraceae</taxon>
        <taxon>Candidatus Finniella</taxon>
    </lineage>
</organism>
<dbReference type="InterPro" id="IPR016024">
    <property type="entry name" value="ARM-type_fold"/>
</dbReference>
<sequence length="579" mass="64873">MASTGYASETSSLSIETWQGRFARLAKTAKSSTIGQESATVLDDLAKNAETLENRQAVLSLMPDLFRAAPSFTMATSIRETLSFLISNATDNDEKLLQIWTLDQLGDIRREYPPSPEDVTNQERVQEMLVLLANVNNPKSVRIGAINGLKKLIDPMILSPKVQENLVVFSNSLLSENGSAEADSWIRVKGVLILTRLGVPLEFQPLMDVLQATASPTFIPDMLYDMAEGLKYLSKTETTLVQRSQVMQVLQPLTQHFAPHVRLQVAEAYRELSKKASTLAERQAIRQILTLLAKDTEYKIRKNTAASLQLLVEKETDLSERGLILAVIQDLLGDKVVNVQEYASYACKALVKSAQGDEERRTLIKFAPSLLSNSCNYVVLSGLSSFRALADKAITSEERLFIANQLHPRFTQSENGDFLNYASSIFSILAVRATIPSERQLVADGLIQLIGGPVVWGIDLTVNGLVMLFETEQKDTVKACAEKFMGHNGLKILEVLSRTEKTTEDFDWIKQTYLNYIELENPQIWYLQEEVISSFKKLCQRISDSDERSAVEQELAKILQVKEQKERARHKAFVDSVFR</sequence>
<name>A0A4Q7DHB1_9PROT</name>
<gene>
    <name evidence="1" type="ORF">EQU50_06310</name>
</gene>
<accession>A0A4Q7DHB1</accession>
<evidence type="ECO:0000313" key="1">
    <source>
        <dbReference type="EMBL" id="RZI45710.1"/>
    </source>
</evidence>
<dbReference type="Gene3D" id="1.25.10.10">
    <property type="entry name" value="Leucine-rich Repeat Variant"/>
    <property type="match status" value="1"/>
</dbReference>
<reference evidence="1 2" key="1">
    <citation type="submission" date="2018-10" db="EMBL/GenBank/DDBJ databases">
        <title>An updated phylogeny of the Alphaproteobacteria reveals that the parasitic Rickettsiales and Holosporales have independent origins.</title>
        <authorList>
            <person name="Munoz-Gomez S.A."/>
            <person name="Hess S."/>
            <person name="Burger G."/>
            <person name="Lang B.F."/>
            <person name="Susko E."/>
            <person name="Slamovits C.H."/>
            <person name="Roger A.J."/>
        </authorList>
    </citation>
    <scope>NUCLEOTIDE SEQUENCE [LARGE SCALE GENOMIC DNA]</scope>
    <source>
        <strain evidence="1">HOLO01</strain>
    </source>
</reference>
<dbReference type="EMBL" id="SCFB01000007">
    <property type="protein sequence ID" value="RZI45710.1"/>
    <property type="molecule type" value="Genomic_DNA"/>
</dbReference>
<comment type="caution">
    <text evidence="1">The sequence shown here is derived from an EMBL/GenBank/DDBJ whole genome shotgun (WGS) entry which is preliminary data.</text>
</comment>
<protein>
    <submittedName>
        <fullName evidence="1">Uncharacterized protein</fullName>
    </submittedName>
</protein>
<dbReference type="AlphaFoldDB" id="A0A4Q7DHB1"/>